<comment type="caution">
    <text evidence="4">The sequence shown here is derived from an EMBL/GenBank/DDBJ whole genome shotgun (WGS) entry which is preliminary data.</text>
</comment>
<keyword evidence="2" id="KW-0812">Transmembrane</keyword>
<accession>A0AA39R062</accession>
<feature type="region of interest" description="Disordered" evidence="1">
    <location>
        <begin position="78"/>
        <end position="99"/>
    </location>
</feature>
<dbReference type="EMBL" id="JAFEKC020000013">
    <property type="protein sequence ID" value="KAK0511310.1"/>
    <property type="molecule type" value="Genomic_DNA"/>
</dbReference>
<dbReference type="Proteomes" id="UP001166286">
    <property type="component" value="Unassembled WGS sequence"/>
</dbReference>
<sequence length="273" mass="30588">MVNHHMLYASLLAAFEHSVWTATHSVLQRTPSTTTIASPTGRQEGPHAGDSMPSGCERVGIYIRCSADRLSPGSVKALSIPYTNKNNNDNDNGDRTQMRASATPYHNSTTMPAIDRCAKPTGIDRLTCGSPGITIGLFSLLLLSMVLLFMVGWLIFRSANKRKDEENAIEMRPRVNQYQSASKSRLKKEVRCASQADKEIQISIENAVHDLLERYAARSRSIPYEPAWRRERIREKMEELARLLPKELPRGADAFLEGTESTNASSDYRLHRL</sequence>
<name>A0AA39R062_9LECA</name>
<feature type="signal peptide" evidence="3">
    <location>
        <begin position="1"/>
        <end position="21"/>
    </location>
</feature>
<gene>
    <name evidence="4" type="ORF">JMJ35_005883</name>
</gene>
<proteinExistence type="predicted"/>
<organism evidence="4 5">
    <name type="scientific">Cladonia borealis</name>
    <dbReference type="NCBI Taxonomy" id="184061"/>
    <lineage>
        <taxon>Eukaryota</taxon>
        <taxon>Fungi</taxon>
        <taxon>Dikarya</taxon>
        <taxon>Ascomycota</taxon>
        <taxon>Pezizomycotina</taxon>
        <taxon>Lecanoromycetes</taxon>
        <taxon>OSLEUM clade</taxon>
        <taxon>Lecanoromycetidae</taxon>
        <taxon>Lecanorales</taxon>
        <taxon>Lecanorineae</taxon>
        <taxon>Cladoniaceae</taxon>
        <taxon>Cladonia</taxon>
    </lineage>
</organism>
<keyword evidence="2" id="KW-0472">Membrane</keyword>
<evidence type="ECO:0000313" key="5">
    <source>
        <dbReference type="Proteomes" id="UP001166286"/>
    </source>
</evidence>
<feature type="chain" id="PRO_5041206182" evidence="3">
    <location>
        <begin position="22"/>
        <end position="273"/>
    </location>
</feature>
<evidence type="ECO:0000256" key="1">
    <source>
        <dbReference type="SAM" id="MobiDB-lite"/>
    </source>
</evidence>
<evidence type="ECO:0000256" key="2">
    <source>
        <dbReference type="SAM" id="Phobius"/>
    </source>
</evidence>
<feature type="transmembrane region" description="Helical" evidence="2">
    <location>
        <begin position="135"/>
        <end position="156"/>
    </location>
</feature>
<feature type="region of interest" description="Disordered" evidence="1">
    <location>
        <begin position="31"/>
        <end position="53"/>
    </location>
</feature>
<protein>
    <submittedName>
        <fullName evidence="4">Uncharacterized protein</fullName>
    </submittedName>
</protein>
<evidence type="ECO:0000313" key="4">
    <source>
        <dbReference type="EMBL" id="KAK0511310.1"/>
    </source>
</evidence>
<keyword evidence="5" id="KW-1185">Reference proteome</keyword>
<dbReference type="AlphaFoldDB" id="A0AA39R062"/>
<reference evidence="4" key="1">
    <citation type="submission" date="2023-03" db="EMBL/GenBank/DDBJ databases">
        <title>Complete genome of Cladonia borealis.</title>
        <authorList>
            <person name="Park H."/>
        </authorList>
    </citation>
    <scope>NUCLEOTIDE SEQUENCE</scope>
    <source>
        <strain evidence="4">ANT050790</strain>
    </source>
</reference>
<keyword evidence="2" id="KW-1133">Transmembrane helix</keyword>
<keyword evidence="3" id="KW-0732">Signal</keyword>
<evidence type="ECO:0000256" key="3">
    <source>
        <dbReference type="SAM" id="SignalP"/>
    </source>
</evidence>
<feature type="compositionally biased region" description="Polar residues" evidence="1">
    <location>
        <begin position="31"/>
        <end position="41"/>
    </location>
</feature>